<organism evidence="2 3">
    <name type="scientific">Monilinia laxa</name>
    <name type="common">Brown rot fungus</name>
    <name type="synonym">Sclerotinia laxa</name>
    <dbReference type="NCBI Taxonomy" id="61186"/>
    <lineage>
        <taxon>Eukaryota</taxon>
        <taxon>Fungi</taxon>
        <taxon>Dikarya</taxon>
        <taxon>Ascomycota</taxon>
        <taxon>Pezizomycotina</taxon>
        <taxon>Leotiomycetes</taxon>
        <taxon>Helotiales</taxon>
        <taxon>Sclerotiniaceae</taxon>
        <taxon>Monilinia</taxon>
    </lineage>
</organism>
<comment type="caution">
    <text evidence="2">The sequence shown here is derived from an EMBL/GenBank/DDBJ whole genome shotgun (WGS) entry which is preliminary data.</text>
</comment>
<feature type="region of interest" description="Disordered" evidence="1">
    <location>
        <begin position="180"/>
        <end position="215"/>
    </location>
</feature>
<dbReference type="Proteomes" id="UP000326757">
    <property type="component" value="Unassembled WGS sequence"/>
</dbReference>
<feature type="compositionally biased region" description="Basic and acidic residues" evidence="1">
    <location>
        <begin position="185"/>
        <end position="199"/>
    </location>
</feature>
<dbReference type="AlphaFoldDB" id="A0A5N6JYX0"/>
<gene>
    <name evidence="2" type="ORF">EYC80_006693</name>
</gene>
<feature type="compositionally biased region" description="Basic residues" evidence="1">
    <location>
        <begin position="205"/>
        <end position="215"/>
    </location>
</feature>
<protein>
    <submittedName>
        <fullName evidence="2">Uncharacterized protein</fullName>
    </submittedName>
</protein>
<dbReference type="EMBL" id="VIGI01000010">
    <property type="protein sequence ID" value="KAB8294731.1"/>
    <property type="molecule type" value="Genomic_DNA"/>
</dbReference>
<evidence type="ECO:0000256" key="1">
    <source>
        <dbReference type="SAM" id="MobiDB-lite"/>
    </source>
</evidence>
<feature type="region of interest" description="Disordered" evidence="1">
    <location>
        <begin position="77"/>
        <end position="133"/>
    </location>
</feature>
<evidence type="ECO:0000313" key="3">
    <source>
        <dbReference type="Proteomes" id="UP000326757"/>
    </source>
</evidence>
<reference evidence="2 3" key="1">
    <citation type="submission" date="2019-06" db="EMBL/GenBank/DDBJ databases">
        <title>Genome Sequence of the Brown Rot Fungal Pathogen Monilinia laxa.</title>
        <authorList>
            <person name="De Miccolis Angelini R.M."/>
            <person name="Landi L."/>
            <person name="Abate D."/>
            <person name="Pollastro S."/>
            <person name="Romanazzi G."/>
            <person name="Faretra F."/>
        </authorList>
    </citation>
    <scope>NUCLEOTIDE SEQUENCE [LARGE SCALE GENOMIC DNA]</scope>
    <source>
        <strain evidence="2 3">Mlax316</strain>
    </source>
</reference>
<feature type="compositionally biased region" description="Basic and acidic residues" evidence="1">
    <location>
        <begin position="114"/>
        <end position="123"/>
    </location>
</feature>
<feature type="compositionally biased region" description="Basic and acidic residues" evidence="1">
    <location>
        <begin position="79"/>
        <end position="103"/>
    </location>
</feature>
<sequence length="215" mass="24393">MSTFTILPSVYSEGIGNFYNNNLLLLILIDLCPSSYSVGYYHPFPFSYLSESVNSKVIPTLNNNPIVMSEESNLSISDQVRKRQESIRKRENQEARDAYDRFYGRNGKSTQRGPGKERRERSLSVKSPRPIPIPNVVEKISQGIDSLNLKGKQPAVPPPYPSEDVSLFRKDPAEFHYFRTVGDNTRAKRERTPSTRTDDALTSTTHRKHNGTSNP</sequence>
<evidence type="ECO:0000313" key="2">
    <source>
        <dbReference type="EMBL" id="KAB8294731.1"/>
    </source>
</evidence>
<keyword evidence="3" id="KW-1185">Reference proteome</keyword>
<accession>A0A5N6JYX0</accession>
<name>A0A5N6JYX0_MONLA</name>
<dbReference type="OrthoDB" id="10673096at2759"/>
<proteinExistence type="predicted"/>